<organism evidence="1">
    <name type="scientific">Brassica cretica</name>
    <name type="common">Mustard</name>
    <dbReference type="NCBI Taxonomy" id="69181"/>
    <lineage>
        <taxon>Eukaryota</taxon>
        <taxon>Viridiplantae</taxon>
        <taxon>Streptophyta</taxon>
        <taxon>Embryophyta</taxon>
        <taxon>Tracheophyta</taxon>
        <taxon>Spermatophyta</taxon>
        <taxon>Magnoliopsida</taxon>
        <taxon>eudicotyledons</taxon>
        <taxon>Gunneridae</taxon>
        <taxon>Pentapetalae</taxon>
        <taxon>rosids</taxon>
        <taxon>malvids</taxon>
        <taxon>Brassicales</taxon>
        <taxon>Brassicaceae</taxon>
        <taxon>Brassiceae</taxon>
        <taxon>Brassica</taxon>
    </lineage>
</organism>
<dbReference type="AlphaFoldDB" id="A0A8S9J4U9"/>
<gene>
    <name evidence="2" type="ORF">DY000_02015514</name>
    <name evidence="1" type="ORF">F2Q70_00003618</name>
</gene>
<reference evidence="1" key="1">
    <citation type="submission" date="2019-12" db="EMBL/GenBank/DDBJ databases">
        <title>Genome sequencing and annotation of Brassica cretica.</title>
        <authorList>
            <person name="Studholme D.J."/>
            <person name="Sarris P.F."/>
        </authorList>
    </citation>
    <scope>NUCLEOTIDE SEQUENCE</scope>
    <source>
        <strain evidence="1">PFS-102/07</strain>
        <tissue evidence="1">Leaf</tissue>
    </source>
</reference>
<accession>A0A8S9J4U9</accession>
<evidence type="ECO:0000313" key="2">
    <source>
        <dbReference type="EMBL" id="KAF3568933.1"/>
    </source>
</evidence>
<reference evidence="2" key="2">
    <citation type="submission" date="2019-12" db="EMBL/GenBank/DDBJ databases">
        <authorList>
            <person name="Studholme D.J."/>
            <person name="Sarris P."/>
        </authorList>
    </citation>
    <scope>NUCLEOTIDE SEQUENCE</scope>
    <source>
        <strain evidence="2">PFS-1207/04</strain>
        <tissue evidence="2">Leaf</tissue>
    </source>
</reference>
<reference evidence="2 3" key="3">
    <citation type="journal article" date="2020" name="BMC Genomics">
        <title>Intraspecific diversification of the crop wild relative Brassica cretica Lam. using demographic model selection.</title>
        <authorList>
            <person name="Kioukis A."/>
            <person name="Michalopoulou V.A."/>
            <person name="Briers L."/>
            <person name="Pirintsos S."/>
            <person name="Studholme D.J."/>
            <person name="Pavlidis P."/>
            <person name="Sarris P.F."/>
        </authorList>
    </citation>
    <scope>NUCLEOTIDE SEQUENCE [LARGE SCALE GENOMIC DNA]</scope>
    <source>
        <strain evidence="3">cv. PFS-1207/04</strain>
        <strain evidence="2">PFS-1207/04</strain>
    </source>
</reference>
<evidence type="ECO:0000313" key="3">
    <source>
        <dbReference type="Proteomes" id="UP000266723"/>
    </source>
</evidence>
<proteinExistence type="predicted"/>
<evidence type="ECO:0000313" key="1">
    <source>
        <dbReference type="EMBL" id="KAF2576613.1"/>
    </source>
</evidence>
<keyword evidence="3" id="KW-1185">Reference proteome</keyword>
<sequence length="132" mass="15445">MDELKEDMDIIRRQITIRSESSIDGYTRTSINNRSAFLRGKLVTVKLLEDKLDEINFSQDLRRENFSQRLDDVEETIHAILRMQQVCIGNLQKRMHVNEVDNEIMKNNRTRGDEAIRISIGTWSDSSFKSGR</sequence>
<name>A0A8S9J4U9_BRACR</name>
<protein>
    <submittedName>
        <fullName evidence="1">Uncharacterized protein</fullName>
    </submittedName>
</protein>
<dbReference type="EMBL" id="QGKY02001015">
    <property type="protein sequence ID" value="KAF2576613.1"/>
    <property type="molecule type" value="Genomic_DNA"/>
</dbReference>
<dbReference type="EMBL" id="QGKV02000759">
    <property type="protein sequence ID" value="KAF3568933.1"/>
    <property type="molecule type" value="Genomic_DNA"/>
</dbReference>
<dbReference type="Proteomes" id="UP000266723">
    <property type="component" value="Unassembled WGS sequence"/>
</dbReference>
<comment type="caution">
    <text evidence="1">The sequence shown here is derived from an EMBL/GenBank/DDBJ whole genome shotgun (WGS) entry which is preliminary data.</text>
</comment>